<accession>V9TVM1</accession>
<keyword evidence="1 3" id="KW-0456">Lyase</keyword>
<evidence type="ECO:0000259" key="5">
    <source>
        <dbReference type="Pfam" id="PF03330"/>
    </source>
</evidence>
<evidence type="ECO:0000313" key="6">
    <source>
        <dbReference type="EMBL" id="AHC73738.1"/>
    </source>
</evidence>
<dbReference type="EC" id="4.2.2.-" evidence="3"/>
<comment type="similarity">
    <text evidence="3 4">Belongs to the RlpA family.</text>
</comment>
<dbReference type="GO" id="GO:0000270">
    <property type="term" value="P:peptidoglycan metabolic process"/>
    <property type="evidence" value="ECO:0007669"/>
    <property type="project" value="UniProtKB-UniRule"/>
</dbReference>
<evidence type="ECO:0000256" key="4">
    <source>
        <dbReference type="RuleBase" id="RU003495"/>
    </source>
</evidence>
<dbReference type="Proteomes" id="UP000018700">
    <property type="component" value="Chromosome"/>
</dbReference>
<dbReference type="CDD" id="cd22268">
    <property type="entry name" value="DPBB_RlpA-like"/>
    <property type="match status" value="1"/>
</dbReference>
<evidence type="ECO:0000256" key="1">
    <source>
        <dbReference type="ARBA" id="ARBA00023239"/>
    </source>
</evidence>
<protein>
    <recommendedName>
        <fullName evidence="3">Endolytic peptidoglycan transglycosylase RlpA</fullName>
        <ecNumber evidence="3">4.2.2.-</ecNumber>
    </recommendedName>
</protein>
<gene>
    <name evidence="3" type="primary">rlpA</name>
    <name evidence="6" type="ORF">P856_522</name>
</gene>
<dbReference type="AlphaFoldDB" id="V9TVM1"/>
<dbReference type="HAMAP" id="MF_02071">
    <property type="entry name" value="RlpA"/>
    <property type="match status" value="1"/>
</dbReference>
<keyword evidence="6" id="KW-0449">Lipoprotein</keyword>
<dbReference type="eggNOG" id="COG0797">
    <property type="taxonomic scope" value="Bacteria"/>
</dbReference>
<keyword evidence="2 3" id="KW-0961">Cell wall biogenesis/degradation</keyword>
<dbReference type="GO" id="GO:0008932">
    <property type="term" value="F:lytic endotransglycosylase activity"/>
    <property type="evidence" value="ECO:0007669"/>
    <property type="project" value="UniProtKB-UniRule"/>
</dbReference>
<dbReference type="PANTHER" id="PTHR34183:SF1">
    <property type="entry name" value="ENDOLYTIC PEPTIDOGLYCAN TRANSGLYCOSYLASE RLPA"/>
    <property type="match status" value="1"/>
</dbReference>
<feature type="domain" description="RlpA-like protein double-psi beta-barrel" evidence="5">
    <location>
        <begin position="77"/>
        <end position="165"/>
    </location>
</feature>
<dbReference type="InterPro" id="IPR012997">
    <property type="entry name" value="RplA"/>
</dbReference>
<reference evidence="6 7" key="1">
    <citation type="journal article" date="2013" name="PLoS ONE">
        <title>Bacterial endosymbiosis in a chordate host: long-term co-evolution and conservation of secondary metabolism.</title>
        <authorList>
            <person name="Kwan J.C."/>
            <person name="Schmidt E.W."/>
        </authorList>
    </citation>
    <scope>NUCLEOTIDE SEQUENCE [LARGE SCALE GENOMIC DNA]</scope>
    <source>
        <strain evidence="7">faulkneri L5</strain>
    </source>
</reference>
<evidence type="ECO:0000256" key="2">
    <source>
        <dbReference type="ARBA" id="ARBA00023316"/>
    </source>
</evidence>
<dbReference type="SUPFAM" id="SSF50685">
    <property type="entry name" value="Barwin-like endoglucanases"/>
    <property type="match status" value="1"/>
</dbReference>
<evidence type="ECO:0000313" key="7">
    <source>
        <dbReference type="Proteomes" id="UP000018700"/>
    </source>
</evidence>
<dbReference type="STRING" id="1401328.P856_522"/>
<dbReference type="GO" id="GO:0071555">
    <property type="term" value="P:cell wall organization"/>
    <property type="evidence" value="ECO:0007669"/>
    <property type="project" value="UniProtKB-KW"/>
</dbReference>
<proteinExistence type="inferred from homology"/>
<name>V9TVM1_9PROT</name>
<dbReference type="PANTHER" id="PTHR34183">
    <property type="entry name" value="ENDOLYTIC PEPTIDOGLYCAN TRANSGLYCOSYLASE RLPA"/>
    <property type="match status" value="1"/>
</dbReference>
<keyword evidence="7" id="KW-1185">Reference proteome</keyword>
<organism evidence="6 7">
    <name type="scientific">Candidatus Endolissoclinum faulkneri L5</name>
    <dbReference type="NCBI Taxonomy" id="1401328"/>
    <lineage>
        <taxon>Bacteria</taxon>
        <taxon>Pseudomonadati</taxon>
        <taxon>Pseudomonadota</taxon>
        <taxon>Alphaproteobacteria</taxon>
        <taxon>Rhodospirillales</taxon>
        <taxon>Rhodospirillaceae</taxon>
        <taxon>Candidatus Endolissoclinum</taxon>
    </lineage>
</organism>
<dbReference type="InterPro" id="IPR034718">
    <property type="entry name" value="RlpA"/>
</dbReference>
<comment type="function">
    <text evidence="3">Lytic transglycosylase with a strong preference for naked glycan strands that lack stem peptides.</text>
</comment>
<dbReference type="OrthoDB" id="9779128at2"/>
<sequence length="174" mass="20275">MYEYLHKVFCIRPWTLTLIFIVALILSNCSQKDILEHTLNTNYGHAYYDHRRKYKLGTSYKVKGVWYYPKKELNYSEVGIASWYGPGFNGRKTANGEVFDDNKLTAAHRTLPMPTLIRVTNLRNRRSIIVRINDRGPFIRGRIIDLSRRSAQLLGFVNKGTAPVRLEVVKFSKY</sequence>
<dbReference type="Gene3D" id="2.40.40.10">
    <property type="entry name" value="RlpA-like domain"/>
    <property type="match status" value="1"/>
</dbReference>
<dbReference type="HOGENOM" id="CLU_042923_6_1_5"/>
<dbReference type="InterPro" id="IPR036908">
    <property type="entry name" value="RlpA-like_sf"/>
</dbReference>
<dbReference type="KEGG" id="efk:P856_522"/>
<dbReference type="PATRIC" id="fig|1401328.3.peg.516"/>
<dbReference type="RefSeq" id="WP_044214888.1">
    <property type="nucleotide sequence ID" value="NZ_CP006745.1"/>
</dbReference>
<dbReference type="InterPro" id="IPR009009">
    <property type="entry name" value="RlpA-like_DPBB"/>
</dbReference>
<dbReference type="NCBIfam" id="TIGR00413">
    <property type="entry name" value="rlpA"/>
    <property type="match status" value="1"/>
</dbReference>
<dbReference type="Pfam" id="PF03330">
    <property type="entry name" value="DPBB_1"/>
    <property type="match status" value="1"/>
</dbReference>
<dbReference type="EMBL" id="CP006745">
    <property type="protein sequence ID" value="AHC73738.1"/>
    <property type="molecule type" value="Genomic_DNA"/>
</dbReference>
<evidence type="ECO:0000256" key="3">
    <source>
        <dbReference type="HAMAP-Rule" id="MF_02071"/>
    </source>
</evidence>